<accession>A0AAV5RIU0</accession>
<evidence type="ECO:0000313" key="2">
    <source>
        <dbReference type="Proteomes" id="UP001362899"/>
    </source>
</evidence>
<dbReference type="Proteomes" id="UP001362899">
    <property type="component" value="Unassembled WGS sequence"/>
</dbReference>
<keyword evidence="2" id="KW-1185">Reference proteome</keyword>
<organism evidence="1 2">
    <name type="scientific">Starmerella bacillaris</name>
    <name type="common">Yeast</name>
    <name type="synonym">Candida zemplinina</name>
    <dbReference type="NCBI Taxonomy" id="1247836"/>
    <lineage>
        <taxon>Eukaryota</taxon>
        <taxon>Fungi</taxon>
        <taxon>Dikarya</taxon>
        <taxon>Ascomycota</taxon>
        <taxon>Saccharomycotina</taxon>
        <taxon>Dipodascomycetes</taxon>
        <taxon>Dipodascales</taxon>
        <taxon>Trichomonascaceae</taxon>
        <taxon>Starmerella</taxon>
    </lineage>
</organism>
<comment type="caution">
    <text evidence="1">The sequence shown here is derived from an EMBL/GenBank/DDBJ whole genome shotgun (WGS) entry which is preliminary data.</text>
</comment>
<sequence>MFSLALLLSQIVSAENTVNGTETISTALITARPATTSNGQETFTVTTLGHTYTITTTGVPNAGAINQAGKVVALGAVAGSVMLLL</sequence>
<dbReference type="AlphaFoldDB" id="A0AAV5RIU0"/>
<gene>
    <name evidence="1" type="ORF">DASB73_020240</name>
</gene>
<name>A0AAV5RIU0_STABA</name>
<evidence type="ECO:0000313" key="1">
    <source>
        <dbReference type="EMBL" id="GMM51066.1"/>
    </source>
</evidence>
<dbReference type="EMBL" id="BTGC01000003">
    <property type="protein sequence ID" value="GMM51066.1"/>
    <property type="molecule type" value="Genomic_DNA"/>
</dbReference>
<evidence type="ECO:0008006" key="3">
    <source>
        <dbReference type="Google" id="ProtNLM"/>
    </source>
</evidence>
<protein>
    <recommendedName>
        <fullName evidence="3">BIG2 domain-containing protein</fullName>
    </recommendedName>
</protein>
<reference evidence="1 2" key="1">
    <citation type="journal article" date="2023" name="Elife">
        <title>Identification of key yeast species and microbe-microbe interactions impacting larval growth of Drosophila in the wild.</title>
        <authorList>
            <person name="Mure A."/>
            <person name="Sugiura Y."/>
            <person name="Maeda R."/>
            <person name="Honda K."/>
            <person name="Sakurai N."/>
            <person name="Takahashi Y."/>
            <person name="Watada M."/>
            <person name="Katoh T."/>
            <person name="Gotoh A."/>
            <person name="Gotoh Y."/>
            <person name="Taniguchi I."/>
            <person name="Nakamura K."/>
            <person name="Hayashi T."/>
            <person name="Katayama T."/>
            <person name="Uemura T."/>
            <person name="Hattori Y."/>
        </authorList>
    </citation>
    <scope>NUCLEOTIDE SEQUENCE [LARGE SCALE GENOMIC DNA]</scope>
    <source>
        <strain evidence="1 2">SB-73</strain>
    </source>
</reference>
<proteinExistence type="predicted"/>